<keyword evidence="2" id="KW-1185">Reference proteome</keyword>
<evidence type="ECO:0000313" key="1">
    <source>
        <dbReference type="EMBL" id="KAF6474984.1"/>
    </source>
</evidence>
<accession>A0A7J8HRJ8</accession>
<reference evidence="1 2" key="1">
    <citation type="journal article" date="2020" name="Nature">
        <title>Six reference-quality genomes reveal evolution of bat adaptations.</title>
        <authorList>
            <person name="Jebb D."/>
            <person name="Huang Z."/>
            <person name="Pippel M."/>
            <person name="Hughes G.M."/>
            <person name="Lavrichenko K."/>
            <person name="Devanna P."/>
            <person name="Winkler S."/>
            <person name="Jermiin L.S."/>
            <person name="Skirmuntt E.C."/>
            <person name="Katzourakis A."/>
            <person name="Burkitt-Gray L."/>
            <person name="Ray D.A."/>
            <person name="Sullivan K.A.M."/>
            <person name="Roscito J.G."/>
            <person name="Kirilenko B.M."/>
            <person name="Davalos L.M."/>
            <person name="Corthals A.P."/>
            <person name="Power M.L."/>
            <person name="Jones G."/>
            <person name="Ransome R.D."/>
            <person name="Dechmann D.K.N."/>
            <person name="Locatelli A.G."/>
            <person name="Puechmaille S.J."/>
            <person name="Fedrigo O."/>
            <person name="Jarvis E.D."/>
            <person name="Hiller M."/>
            <person name="Vernes S.C."/>
            <person name="Myers E.W."/>
            <person name="Teeling E.C."/>
        </authorList>
    </citation>
    <scope>NUCLEOTIDE SEQUENCE [LARGE SCALE GENOMIC DNA]</scope>
    <source>
        <strain evidence="1">MRouAeg1</strain>
        <tissue evidence="1">Muscle</tissue>
    </source>
</reference>
<dbReference type="Proteomes" id="UP000593571">
    <property type="component" value="Unassembled WGS sequence"/>
</dbReference>
<protein>
    <submittedName>
        <fullName evidence="1">Uncharacterized protein</fullName>
    </submittedName>
</protein>
<organism evidence="1 2">
    <name type="scientific">Rousettus aegyptiacus</name>
    <name type="common">Egyptian fruit bat</name>
    <name type="synonym">Pteropus aegyptiacus</name>
    <dbReference type="NCBI Taxonomy" id="9407"/>
    <lineage>
        <taxon>Eukaryota</taxon>
        <taxon>Metazoa</taxon>
        <taxon>Chordata</taxon>
        <taxon>Craniata</taxon>
        <taxon>Vertebrata</taxon>
        <taxon>Euteleostomi</taxon>
        <taxon>Mammalia</taxon>
        <taxon>Eutheria</taxon>
        <taxon>Laurasiatheria</taxon>
        <taxon>Chiroptera</taxon>
        <taxon>Yinpterochiroptera</taxon>
        <taxon>Pteropodoidea</taxon>
        <taxon>Pteropodidae</taxon>
        <taxon>Rousettinae</taxon>
        <taxon>Rousettus</taxon>
    </lineage>
</organism>
<dbReference type="EMBL" id="JACASE010000004">
    <property type="protein sequence ID" value="KAF6474984.1"/>
    <property type="molecule type" value="Genomic_DNA"/>
</dbReference>
<evidence type="ECO:0000313" key="2">
    <source>
        <dbReference type="Proteomes" id="UP000593571"/>
    </source>
</evidence>
<proteinExistence type="predicted"/>
<sequence>MRRWKDIPVTECQSLGILGLPALLGPGYPQAERHARPRGEADPQVNMQARETPLKQVPPVVSPCGLRAPFPSHFLPEQESLHFLVSVGQARGSKGGTTLFSGKFYTQWRVTSGCIRSPSHPQVPFPQSA</sequence>
<comment type="caution">
    <text evidence="1">The sequence shown here is derived from an EMBL/GenBank/DDBJ whole genome shotgun (WGS) entry which is preliminary data.</text>
</comment>
<name>A0A7J8HRJ8_ROUAE</name>
<dbReference type="AlphaFoldDB" id="A0A7J8HRJ8"/>
<gene>
    <name evidence="1" type="ORF">HJG63_011082</name>
</gene>